<reference evidence="6 7" key="1">
    <citation type="journal article" date="2014" name="Int. J. Syst. Evol. Microbiol.">
        <title>Methanobacterium paludis sp. nov. and a novel strain of Methanobacterium lacus isolated from northern peatlands.</title>
        <authorList>
            <person name="Cadillo-Quiroz H."/>
            <person name="Brauer S.L."/>
            <person name="Goodson N."/>
            <person name="Yavitt J.B."/>
            <person name="Zinder S.H."/>
        </authorList>
    </citation>
    <scope>NUCLEOTIDE SEQUENCE [LARGE SCALE GENOMIC DNA]</scope>
    <source>
        <strain evidence="7">DSM 25820 / JCM 18151 / SWAN1</strain>
    </source>
</reference>
<gene>
    <name evidence="6" type="ordered locus">MSWAN_0149</name>
</gene>
<evidence type="ECO:0000259" key="4">
    <source>
        <dbReference type="Pfam" id="PF01258"/>
    </source>
</evidence>
<name>F6D850_METPW</name>
<dbReference type="HOGENOM" id="CLU_087508_0_0_2"/>
<evidence type="ECO:0000256" key="1">
    <source>
        <dbReference type="ARBA" id="ARBA00022723"/>
    </source>
</evidence>
<proteinExistence type="predicted"/>
<dbReference type="eggNOG" id="arCOG00762">
    <property type="taxonomic scope" value="Archaea"/>
</dbReference>
<dbReference type="InterPro" id="IPR000962">
    <property type="entry name" value="Znf_DskA_TraR"/>
</dbReference>
<evidence type="ECO:0000259" key="5">
    <source>
        <dbReference type="Pfam" id="PF02663"/>
    </source>
</evidence>
<protein>
    <submittedName>
        <fullName evidence="6">Formylmethanofuran dehydrogenase subunit E region</fullName>
    </submittedName>
</protein>
<keyword evidence="1" id="KW-0479">Metal-binding</keyword>
<dbReference type="InterPro" id="IPR053194">
    <property type="entry name" value="tRNA_methyltr_O"/>
</dbReference>
<organism evidence="6 7">
    <name type="scientific">Methanobacterium paludis (strain DSM 25820 / JCM 18151 / SWAN1)</name>
    <dbReference type="NCBI Taxonomy" id="868131"/>
    <lineage>
        <taxon>Archaea</taxon>
        <taxon>Methanobacteriati</taxon>
        <taxon>Methanobacteriota</taxon>
        <taxon>Methanomada group</taxon>
        <taxon>Methanobacteria</taxon>
        <taxon>Methanobacteriales</taxon>
        <taxon>Methanobacteriaceae</taxon>
        <taxon>Methanobacterium</taxon>
    </lineage>
</organism>
<dbReference type="GO" id="GO:0008270">
    <property type="term" value="F:zinc ion binding"/>
    <property type="evidence" value="ECO:0007669"/>
    <property type="project" value="UniProtKB-KW"/>
</dbReference>
<dbReference type="InterPro" id="IPR026328">
    <property type="entry name" value="FmdE"/>
</dbReference>
<dbReference type="OrthoDB" id="31120at2157"/>
<accession>F6D850</accession>
<dbReference type="PANTHER" id="PTHR39418">
    <property type="entry name" value="DEHYDROGENASE-RELATED"/>
    <property type="match status" value="1"/>
</dbReference>
<dbReference type="Pfam" id="PF01258">
    <property type="entry name" value="zf-dskA_traR"/>
    <property type="match status" value="1"/>
</dbReference>
<evidence type="ECO:0000256" key="3">
    <source>
        <dbReference type="ARBA" id="ARBA00022833"/>
    </source>
</evidence>
<dbReference type="Pfam" id="PF02663">
    <property type="entry name" value="FmdE"/>
    <property type="match status" value="1"/>
</dbReference>
<evidence type="ECO:0000313" key="6">
    <source>
        <dbReference type="EMBL" id="AEG17195.1"/>
    </source>
</evidence>
<keyword evidence="3" id="KW-0862">Zinc</keyword>
<dbReference type="KEGG" id="mew:MSWAN_0149"/>
<dbReference type="EMBL" id="CP002772">
    <property type="protein sequence ID" value="AEG17195.1"/>
    <property type="molecule type" value="Genomic_DNA"/>
</dbReference>
<dbReference type="RefSeq" id="WP_013824697.1">
    <property type="nucleotide sequence ID" value="NC_015574.1"/>
</dbReference>
<dbReference type="SUPFAM" id="SSF143555">
    <property type="entry name" value="FwdE-like"/>
    <property type="match status" value="1"/>
</dbReference>
<dbReference type="STRING" id="868131.MSWAN_0149"/>
<dbReference type="Proteomes" id="UP000009231">
    <property type="component" value="Chromosome"/>
</dbReference>
<dbReference type="PIRSF" id="PIRSF006578">
    <property type="entry name" value="FwdE"/>
    <property type="match status" value="1"/>
</dbReference>
<dbReference type="AlphaFoldDB" id="F6D850"/>
<feature type="domain" description="Zinc finger DksA/TraR C4-type" evidence="4">
    <location>
        <begin position="170"/>
        <end position="198"/>
    </location>
</feature>
<feature type="domain" description="Formylmethanofuran dehydrogenase subunit E" evidence="5">
    <location>
        <begin position="15"/>
        <end position="149"/>
    </location>
</feature>
<dbReference type="Gene3D" id="3.30.1330.130">
    <property type="match status" value="1"/>
</dbReference>
<evidence type="ECO:0000256" key="2">
    <source>
        <dbReference type="ARBA" id="ARBA00022771"/>
    </source>
</evidence>
<keyword evidence="2" id="KW-0863">Zinc-finger</keyword>
<keyword evidence="7" id="KW-1185">Reference proteome</keyword>
<evidence type="ECO:0000313" key="7">
    <source>
        <dbReference type="Proteomes" id="UP000009231"/>
    </source>
</evidence>
<dbReference type="InterPro" id="IPR003814">
    <property type="entry name" value="FmdEsu_dom"/>
</dbReference>
<sequence length="200" mass="22545">MSDYEILINKAQKLHGEICPGVIMGTRMSMAAMKELNMNPLEPNENLIVCVEVDRCMPDAIQALTGCTVGRRTLKCLDYGKFVATFTDMETGRRIRVSARDDKIKSHPGLWTWFENVSKLAKEKNMPKIMEEKKSGIKKLSEMPDDELLTIEELDEKLPEIPGLPKDITICSICGEHVMDGKEVKIDNKIVCRSCANENI</sequence>
<dbReference type="GeneID" id="10667626"/>
<dbReference type="PANTHER" id="PTHR39418:SF1">
    <property type="entry name" value="DEHYDROGENASE"/>
    <property type="match status" value="1"/>
</dbReference>